<protein>
    <recommendedName>
        <fullName evidence="2">Organic solvent tolerance-like N-terminal domain-containing protein</fullName>
    </recommendedName>
</protein>
<gene>
    <name evidence="3" type="ORF">GCM10023149_19670</name>
</gene>
<evidence type="ECO:0000256" key="1">
    <source>
        <dbReference type="SAM" id="MobiDB-lite"/>
    </source>
</evidence>
<feature type="compositionally biased region" description="Basic and acidic residues" evidence="1">
    <location>
        <begin position="782"/>
        <end position="791"/>
    </location>
</feature>
<evidence type="ECO:0000313" key="4">
    <source>
        <dbReference type="Proteomes" id="UP001500582"/>
    </source>
</evidence>
<evidence type="ECO:0000313" key="3">
    <source>
        <dbReference type="EMBL" id="GAA4320411.1"/>
    </source>
</evidence>
<feature type="domain" description="Organic solvent tolerance-like N-terminal" evidence="2">
    <location>
        <begin position="6"/>
        <end position="162"/>
    </location>
</feature>
<dbReference type="EMBL" id="BAABFT010000004">
    <property type="protein sequence ID" value="GAA4320411.1"/>
    <property type="molecule type" value="Genomic_DNA"/>
</dbReference>
<dbReference type="Pfam" id="PF13100">
    <property type="entry name" value="OstA_2"/>
    <property type="match status" value="1"/>
</dbReference>
<name>A0ABP8GA73_9SPHI</name>
<organism evidence="3 4">
    <name type="scientific">Mucilaginibacter gynuensis</name>
    <dbReference type="NCBI Taxonomy" id="1302236"/>
    <lineage>
        <taxon>Bacteria</taxon>
        <taxon>Pseudomonadati</taxon>
        <taxon>Bacteroidota</taxon>
        <taxon>Sphingobacteriia</taxon>
        <taxon>Sphingobacteriales</taxon>
        <taxon>Sphingobacteriaceae</taxon>
        <taxon>Mucilaginibacter</taxon>
    </lineage>
</organism>
<sequence length="791" mass="88092">MAQQKKSQVRLIKSDRSEGIKRNGKDVIKVYNGTFQQDYSILRSDSAYFYPQDNAFDAFSNVNISQGDTLNIFSDKLNYNGNTKIAILTDNVKMVDKDATLTTNYLTYNTAARIGTYTGGGKLVNKDNTLTSKNGWYFAQSRDAYFRYDVVLNTIDALIKTDTLRYNSGTRIAYFYGPTNIYGKAKDKDTLYTDKGLYNTVTEQAFFSKNNLYKQGTKSLKGDSLFYDRLVGFGRAVKHITFTDTEQKVTLKGDLGTYYKSQERAVVTENAYVIFITEEKDTTATDTTVKDVPLLKKDSTGKAITDAAKAAVPAVKDAAKAVKKPELKTTDKSKAIAKPTITIAPPKQKMKVDSVYMSADTLETQIMTYGKLKALKEKMRTANMGDTIAKKPQKPAPIVYKTSPKHLDPALQVGIRRDTGATNPLLFGKPKPVGIDTTKKGLKNIAKIDPKKARQDSINRANEQMKTDPVYAKTLVTLSDTARVRTIMAYHDAKIFKTDLQAKADSIFFSYSDSTIRCYINPMLWTQGSQLSGDTIDLQMKNKKLDNMDIYYNSFAVNVEKDDSVHFNQVGGKKMRGFFKSGKLDVLFVDGNSETIYYNRDSTTKRIKGIERSLSTRLRLKMKNGGVSVLAFLNKPETRYAPPHLFKEDDRMLKNFIWKPKERPLSKETIINSYKRKAANRAAARAAAASKLPPPGKTALKQVGGSKMSGDSSLRNKPALRDSTKTDPADKEEVITIDPEKANVNRNRVADGTLNTAPVILPAVVQPKDTSNVKQPGANPPVKKDTTGKQK</sequence>
<keyword evidence="4" id="KW-1185">Reference proteome</keyword>
<dbReference type="InterPro" id="IPR005653">
    <property type="entry name" value="OstA-like_N"/>
</dbReference>
<reference evidence="4" key="1">
    <citation type="journal article" date="2019" name="Int. J. Syst. Evol. Microbiol.">
        <title>The Global Catalogue of Microorganisms (GCM) 10K type strain sequencing project: providing services to taxonomists for standard genome sequencing and annotation.</title>
        <authorList>
            <consortium name="The Broad Institute Genomics Platform"/>
            <consortium name="The Broad Institute Genome Sequencing Center for Infectious Disease"/>
            <person name="Wu L."/>
            <person name="Ma J."/>
        </authorList>
    </citation>
    <scope>NUCLEOTIDE SEQUENCE [LARGE SCALE GENOMIC DNA]</scope>
    <source>
        <strain evidence="4">JCM 17705</strain>
    </source>
</reference>
<dbReference type="RefSeq" id="WP_345210881.1">
    <property type="nucleotide sequence ID" value="NZ_BAABFT010000004.1"/>
</dbReference>
<evidence type="ECO:0000259" key="2">
    <source>
        <dbReference type="Pfam" id="PF13100"/>
    </source>
</evidence>
<dbReference type="Gene3D" id="2.60.450.10">
    <property type="entry name" value="Lipopolysaccharide (LPS) transport protein A like domain"/>
    <property type="match status" value="1"/>
</dbReference>
<dbReference type="Proteomes" id="UP001500582">
    <property type="component" value="Unassembled WGS sequence"/>
</dbReference>
<comment type="caution">
    <text evidence="3">The sequence shown here is derived from an EMBL/GenBank/DDBJ whole genome shotgun (WGS) entry which is preliminary data.</text>
</comment>
<feature type="region of interest" description="Disordered" evidence="1">
    <location>
        <begin position="686"/>
        <end position="791"/>
    </location>
</feature>
<accession>A0ABP8GA73</accession>
<feature type="compositionally biased region" description="Basic and acidic residues" evidence="1">
    <location>
        <begin position="719"/>
        <end position="743"/>
    </location>
</feature>
<proteinExistence type="predicted"/>